<name>A0A381P2P9_9ZZZZ</name>
<sequence length="310" mass="34133">MTGVVRFGFVTLAILVMSQQANAQASYQTGQNVSPAFEGWEENEDGSFNMVFGYMNRNWLEELDVPVGEDNHISPGSADQGQPTRLLPRRNRYVFKVRVPADFGDQELIWTLTTQGKTEAAYGTLRLDYKLDHMVIASETGALGIGVSTEASRKNIPPTMTLVGDAVRRVTVGQPVTLVARITDDGLPRVGPIRPPRESDGPPTLPRVALSPPVRFTVSKVNGLHLAWFVFRGESEVKFDPPQIKTWEDTRVGANSPWAPLFTRPPIPEDGEWTVQVTFDKPGTYVLRGRADDGGLYDDADVTIIVAPVI</sequence>
<organism evidence="1">
    <name type="scientific">marine metagenome</name>
    <dbReference type="NCBI Taxonomy" id="408172"/>
    <lineage>
        <taxon>unclassified sequences</taxon>
        <taxon>metagenomes</taxon>
        <taxon>ecological metagenomes</taxon>
    </lineage>
</organism>
<accession>A0A381P2P9</accession>
<evidence type="ECO:0000313" key="1">
    <source>
        <dbReference type="EMBL" id="SUZ60579.1"/>
    </source>
</evidence>
<proteinExistence type="predicted"/>
<gene>
    <name evidence="1" type="ORF">METZ01_LOCUS13433</name>
</gene>
<protein>
    <submittedName>
        <fullName evidence="1">Uncharacterized protein</fullName>
    </submittedName>
</protein>
<reference evidence="1" key="1">
    <citation type="submission" date="2018-05" db="EMBL/GenBank/DDBJ databases">
        <authorList>
            <person name="Lanie J.A."/>
            <person name="Ng W.-L."/>
            <person name="Kazmierczak K.M."/>
            <person name="Andrzejewski T.M."/>
            <person name="Davidsen T.M."/>
            <person name="Wayne K.J."/>
            <person name="Tettelin H."/>
            <person name="Glass J.I."/>
            <person name="Rusch D."/>
            <person name="Podicherti R."/>
            <person name="Tsui H.-C.T."/>
            <person name="Winkler M.E."/>
        </authorList>
    </citation>
    <scope>NUCLEOTIDE SEQUENCE</scope>
</reference>
<dbReference type="AlphaFoldDB" id="A0A381P2P9"/>
<dbReference type="EMBL" id="UINC01000753">
    <property type="protein sequence ID" value="SUZ60579.1"/>
    <property type="molecule type" value="Genomic_DNA"/>
</dbReference>